<dbReference type="Proteomes" id="UP000008068">
    <property type="component" value="Unassembled WGS sequence"/>
</dbReference>
<dbReference type="EMBL" id="GL379921">
    <property type="protein sequence ID" value="EGT35350.1"/>
    <property type="molecule type" value="Genomic_DNA"/>
</dbReference>
<proteinExistence type="inferred from homology"/>
<dbReference type="OMA" id="QCAKARL"/>
<dbReference type="GO" id="GO:0072686">
    <property type="term" value="C:mitotic spindle"/>
    <property type="evidence" value="ECO:0007669"/>
    <property type="project" value="TreeGrafter"/>
</dbReference>
<evidence type="ECO:0000256" key="7">
    <source>
        <dbReference type="SAM" id="Coils"/>
    </source>
</evidence>
<evidence type="ECO:0000256" key="1">
    <source>
        <dbReference type="ARBA" id="ARBA00004123"/>
    </source>
</evidence>
<keyword evidence="9" id="KW-1185">Reference proteome</keyword>
<gene>
    <name evidence="8" type="ORF">CAEBREN_01763</name>
</gene>
<keyword evidence="5" id="KW-0539">Nucleus</keyword>
<keyword evidence="7" id="KW-0175">Coiled coil</keyword>
<dbReference type="FunCoup" id="G0NPS9">
    <property type="interactions" value="258"/>
</dbReference>
<dbReference type="GO" id="GO:0051315">
    <property type="term" value="P:attachment of mitotic spindle microtubules to kinetochore"/>
    <property type="evidence" value="ECO:0007669"/>
    <property type="project" value="TreeGrafter"/>
</dbReference>
<dbReference type="Gene3D" id="3.30.457.60">
    <property type="match status" value="1"/>
</dbReference>
<evidence type="ECO:0000313" key="8">
    <source>
        <dbReference type="EMBL" id="EGT35350.1"/>
    </source>
</evidence>
<reference evidence="9" key="1">
    <citation type="submission" date="2011-07" db="EMBL/GenBank/DDBJ databases">
        <authorList>
            <consortium name="Caenorhabditis brenneri Sequencing and Analysis Consortium"/>
            <person name="Wilson R.K."/>
        </authorList>
    </citation>
    <scope>NUCLEOTIDE SEQUENCE [LARGE SCALE GENOMIC DNA]</scope>
    <source>
        <strain evidence="9">PB2801</strain>
    </source>
</reference>
<evidence type="ECO:0000256" key="4">
    <source>
        <dbReference type="ARBA" id="ARBA00022776"/>
    </source>
</evidence>
<keyword evidence="3" id="KW-0132">Cell division</keyword>
<evidence type="ECO:0000313" key="9">
    <source>
        <dbReference type="Proteomes" id="UP000008068"/>
    </source>
</evidence>
<dbReference type="GO" id="GO:0000776">
    <property type="term" value="C:kinetochore"/>
    <property type="evidence" value="ECO:0007669"/>
    <property type="project" value="TreeGrafter"/>
</dbReference>
<protein>
    <submittedName>
        <fullName evidence="8">Uncharacterized protein</fullName>
    </submittedName>
</protein>
<evidence type="ECO:0000256" key="2">
    <source>
        <dbReference type="ARBA" id="ARBA00008029"/>
    </source>
</evidence>
<name>G0NPS9_CAEBE</name>
<dbReference type="HOGENOM" id="CLU_428454_0_0_1"/>
<dbReference type="OrthoDB" id="331602at2759"/>
<organism evidence="9">
    <name type="scientific">Caenorhabditis brenneri</name>
    <name type="common">Nematode worm</name>
    <dbReference type="NCBI Taxonomy" id="135651"/>
    <lineage>
        <taxon>Eukaryota</taxon>
        <taxon>Metazoa</taxon>
        <taxon>Ecdysozoa</taxon>
        <taxon>Nematoda</taxon>
        <taxon>Chromadorea</taxon>
        <taxon>Rhabditida</taxon>
        <taxon>Rhabditina</taxon>
        <taxon>Rhabditomorpha</taxon>
        <taxon>Rhabditoidea</taxon>
        <taxon>Rhabditidae</taxon>
        <taxon>Peloderinae</taxon>
        <taxon>Caenorhabditis</taxon>
    </lineage>
</organism>
<dbReference type="PANTHER" id="PTHR23168">
    <property type="entry name" value="MITOTIC SPINDLE ASSEMBLY CHECKPOINT PROTEIN MAD1 MITOTIC ARREST DEFICIENT-LIKE PROTEIN 1"/>
    <property type="match status" value="1"/>
</dbReference>
<dbReference type="AlphaFoldDB" id="G0NPS9"/>
<dbReference type="InParanoid" id="G0NPS9"/>
<feature type="coiled-coil region" evidence="7">
    <location>
        <begin position="75"/>
        <end position="137"/>
    </location>
</feature>
<dbReference type="PANTHER" id="PTHR23168:SF0">
    <property type="entry name" value="MITOTIC SPINDLE ASSEMBLY CHECKPOINT PROTEIN MAD1"/>
    <property type="match status" value="1"/>
</dbReference>
<evidence type="ECO:0000256" key="5">
    <source>
        <dbReference type="ARBA" id="ARBA00023242"/>
    </source>
</evidence>
<dbReference type="STRING" id="135651.G0NPS9"/>
<comment type="subcellular location">
    <subcellularLocation>
        <location evidence="1">Nucleus</location>
    </subcellularLocation>
</comment>
<accession>G0NPS9</accession>
<comment type="similarity">
    <text evidence="2">Belongs to the MAD1 family.</text>
</comment>
<keyword evidence="4" id="KW-0498">Mitosis</keyword>
<dbReference type="GO" id="GO:0007094">
    <property type="term" value="P:mitotic spindle assembly checkpoint signaling"/>
    <property type="evidence" value="ECO:0007669"/>
    <property type="project" value="InterPro"/>
</dbReference>
<evidence type="ECO:0000256" key="3">
    <source>
        <dbReference type="ARBA" id="ARBA00022618"/>
    </source>
</evidence>
<sequence length="680" mass="78346">MNSDEEVYDEDEYEESEATMLFAEEIKKQFKKEFPLKAETEKKLKQSTFRKHAPAEARKLNFDMTLSPVVAPIELASAKKEKESAQRQLAALQEEHERLKQMMKVKEAKLAEKTIDLETNREKMFELQEQMELLKQDRDGTITDCNKCTDIWASFGKKYYTWYTLARTQLDAVKDYVDNNGKFDKEEEIANLNAAPREMLRALQHFDYDEETVEGMAAGSLQEYEGVEFVTRRPTSPELAREAVRADLSAANFTLPQSNNTILDETNNTIMPEDHTMMTDGCPGNRSMFDYEKDDKIQRLLLENSVLKDRLNVSVGRAEKSMLMEERNRTLEFEKKALQAQLDNTFSEIEAIRIGQARNLFNIDGKVSTETDNSSKQLQLIDRITELIAKNNQLEKDFEAATSRMTKIMRESNDCERRNERLEDAFSTERVKSQQLETERNELADKLESSNNEVAQLKAQLEETQTLLDEALNKTLTGPSSEPTTSALPTDAGNTTQIFHMASNPLQAAHAEFQATESRKRKMTDAPDGEQFREQQFAELEERLDIVEREKKVLEESLNQHKDLTSKFRQACVAITGLQIKLKDSEEGICTVKSEYEVESDEQFVFKYYFGTSRLDMLDVSGGSADQIIRKWEPFMKQYIGERNSIPAFLAAMTLRLEQERDFDVTLHERTHTFSVLHED</sequence>
<evidence type="ECO:0000256" key="6">
    <source>
        <dbReference type="ARBA" id="ARBA00023306"/>
    </source>
</evidence>
<dbReference type="GO" id="GO:0005635">
    <property type="term" value="C:nuclear envelope"/>
    <property type="evidence" value="ECO:0007669"/>
    <property type="project" value="TreeGrafter"/>
</dbReference>
<feature type="coiled-coil region" evidence="7">
    <location>
        <begin position="530"/>
        <end position="567"/>
    </location>
</feature>
<dbReference type="InterPro" id="IPR008672">
    <property type="entry name" value="Mad1"/>
</dbReference>
<dbReference type="eggNOG" id="ENOG502SYE1">
    <property type="taxonomic scope" value="Eukaryota"/>
</dbReference>
<keyword evidence="6" id="KW-0131">Cell cycle</keyword>
<dbReference type="GO" id="GO:0051301">
    <property type="term" value="P:cell division"/>
    <property type="evidence" value="ECO:0007669"/>
    <property type="project" value="UniProtKB-KW"/>
</dbReference>
<feature type="coiled-coil region" evidence="7">
    <location>
        <begin position="377"/>
        <end position="474"/>
    </location>
</feature>